<dbReference type="NCBIfam" id="TIGR00103">
    <property type="entry name" value="DNA_YbaB_EbfC"/>
    <property type="match status" value="1"/>
</dbReference>
<dbReference type="Proteomes" id="UP000092967">
    <property type="component" value="Chromosome"/>
</dbReference>
<keyword evidence="3" id="KW-0175">Coiled coil</keyword>
<keyword evidence="5" id="KW-1185">Reference proteome</keyword>
<dbReference type="HAMAP" id="MF_00274">
    <property type="entry name" value="DNA_YbaB_EbfC"/>
    <property type="match status" value="1"/>
</dbReference>
<evidence type="ECO:0000256" key="3">
    <source>
        <dbReference type="SAM" id="Coils"/>
    </source>
</evidence>
<sequence length="101" mass="11202">MFGDMSKMMSQLQDAKKNVEEAKLRLNDILIESNSGNGLINITITASKQVKKIDVNENLLSDKEALEDYLILALNEAITKADKIQEQEMAIAAKKGMDFGL</sequence>
<feature type="coiled-coil region" evidence="3">
    <location>
        <begin position="5"/>
        <end position="32"/>
    </location>
</feature>
<dbReference type="PANTHER" id="PTHR33449:SF1">
    <property type="entry name" value="NUCLEOID-ASSOCIATED PROTEIN YBAB"/>
    <property type="match status" value="1"/>
</dbReference>
<protein>
    <recommendedName>
        <fullName evidence="2">Nucleoid-associated protein AXE80_03660</fullName>
    </recommendedName>
</protein>
<dbReference type="STRING" id="1790137.AXE80_03660"/>
<dbReference type="PANTHER" id="PTHR33449">
    <property type="entry name" value="NUCLEOID-ASSOCIATED PROTEIN YBAB"/>
    <property type="match status" value="1"/>
</dbReference>
<organism evidence="4 5">
    <name type="scientific">Wenyingzhuangia fucanilytica</name>
    <dbReference type="NCBI Taxonomy" id="1790137"/>
    <lineage>
        <taxon>Bacteria</taxon>
        <taxon>Pseudomonadati</taxon>
        <taxon>Bacteroidota</taxon>
        <taxon>Flavobacteriia</taxon>
        <taxon>Flavobacteriales</taxon>
        <taxon>Flavobacteriaceae</taxon>
        <taxon>Wenyingzhuangia</taxon>
    </lineage>
</organism>
<dbReference type="EMBL" id="CP014224">
    <property type="protein sequence ID" value="ANW95430.1"/>
    <property type="molecule type" value="Genomic_DNA"/>
</dbReference>
<reference evidence="4 5" key="1">
    <citation type="submission" date="2016-02" db="EMBL/GenBank/DDBJ databases">
        <authorList>
            <person name="Wen L."/>
            <person name="He K."/>
            <person name="Yang H."/>
        </authorList>
    </citation>
    <scope>NUCLEOTIDE SEQUENCE [LARGE SCALE GENOMIC DNA]</scope>
    <source>
        <strain evidence="4 5">CZ1127</strain>
    </source>
</reference>
<gene>
    <name evidence="4" type="ORF">AXE80_03660</name>
</gene>
<comment type="function">
    <text evidence="2">Binds to DNA and alters its conformation. May be involved in regulation of gene expression, nucleoid organization and DNA protection.</text>
</comment>
<name>A0A1B1Y3T9_9FLAO</name>
<dbReference type="AlphaFoldDB" id="A0A1B1Y3T9"/>
<dbReference type="PIRSF" id="PIRSF004555">
    <property type="entry name" value="UCP004555"/>
    <property type="match status" value="1"/>
</dbReference>
<evidence type="ECO:0000256" key="1">
    <source>
        <dbReference type="ARBA" id="ARBA00023125"/>
    </source>
</evidence>
<keyword evidence="1 2" id="KW-0238">DNA-binding</keyword>
<dbReference type="Gene3D" id="3.30.1310.10">
    <property type="entry name" value="Nucleoid-associated protein YbaB-like domain"/>
    <property type="match status" value="1"/>
</dbReference>
<evidence type="ECO:0000313" key="5">
    <source>
        <dbReference type="Proteomes" id="UP000092967"/>
    </source>
</evidence>
<evidence type="ECO:0000256" key="2">
    <source>
        <dbReference type="HAMAP-Rule" id="MF_00274"/>
    </source>
</evidence>
<dbReference type="InterPro" id="IPR036894">
    <property type="entry name" value="YbaB-like_sf"/>
</dbReference>
<dbReference type="Pfam" id="PF02575">
    <property type="entry name" value="YbaB_DNA_bd"/>
    <property type="match status" value="1"/>
</dbReference>
<dbReference type="InterPro" id="IPR004401">
    <property type="entry name" value="YbaB/EbfC"/>
</dbReference>
<comment type="subcellular location">
    <subcellularLocation>
        <location evidence="2">Cytoplasm</location>
        <location evidence="2">Nucleoid</location>
    </subcellularLocation>
</comment>
<dbReference type="GO" id="GO:0043590">
    <property type="term" value="C:bacterial nucleoid"/>
    <property type="evidence" value="ECO:0007669"/>
    <property type="project" value="UniProtKB-UniRule"/>
</dbReference>
<dbReference type="KEGG" id="wfu:AXE80_03660"/>
<comment type="subunit">
    <text evidence="2">Homodimer.</text>
</comment>
<dbReference type="OrthoDB" id="1149219at2"/>
<dbReference type="SUPFAM" id="SSF82607">
    <property type="entry name" value="YbaB-like"/>
    <property type="match status" value="1"/>
</dbReference>
<dbReference type="RefSeq" id="WP_068824542.1">
    <property type="nucleotide sequence ID" value="NZ_CP014224.1"/>
</dbReference>
<comment type="similarity">
    <text evidence="2">Belongs to the YbaB/EbfC family.</text>
</comment>
<dbReference type="GO" id="GO:0003677">
    <property type="term" value="F:DNA binding"/>
    <property type="evidence" value="ECO:0007669"/>
    <property type="project" value="UniProtKB-UniRule"/>
</dbReference>
<dbReference type="GO" id="GO:0005829">
    <property type="term" value="C:cytosol"/>
    <property type="evidence" value="ECO:0007669"/>
    <property type="project" value="TreeGrafter"/>
</dbReference>
<accession>A0A1B1Y3T9</accession>
<evidence type="ECO:0000313" key="4">
    <source>
        <dbReference type="EMBL" id="ANW95430.1"/>
    </source>
</evidence>
<proteinExistence type="inferred from homology"/>
<keyword evidence="2" id="KW-0963">Cytoplasm</keyword>